<dbReference type="Pfam" id="PF00194">
    <property type="entry name" value="Carb_anhydrase"/>
    <property type="match status" value="1"/>
</dbReference>
<dbReference type="EMBL" id="JACKWZ010000003">
    <property type="protein sequence ID" value="KAF9424387.1"/>
    <property type="molecule type" value="Genomic_DNA"/>
</dbReference>
<proteinExistence type="predicted"/>
<dbReference type="PROSITE" id="PS51144">
    <property type="entry name" value="ALPHA_CA_2"/>
    <property type="match status" value="1"/>
</dbReference>
<evidence type="ECO:0000259" key="1">
    <source>
        <dbReference type="PROSITE" id="PS51144"/>
    </source>
</evidence>
<evidence type="ECO:0000313" key="3">
    <source>
        <dbReference type="Proteomes" id="UP000648187"/>
    </source>
</evidence>
<dbReference type="InterPro" id="IPR001148">
    <property type="entry name" value="CA_dom"/>
</dbReference>
<dbReference type="InterPro" id="IPR036398">
    <property type="entry name" value="CA_dom_sf"/>
</dbReference>
<name>A0A835LBD0_SPOEX</name>
<feature type="domain" description="Alpha-carbonic anhydrase" evidence="1">
    <location>
        <begin position="1"/>
        <end position="148"/>
    </location>
</feature>
<reference evidence="2" key="1">
    <citation type="submission" date="2020-08" db="EMBL/GenBank/DDBJ databases">
        <title>Spodoptera exigua strain:BAW_Kor-Di-RS1 Genome sequencing and assembly.</title>
        <authorList>
            <person name="Kim J."/>
            <person name="Nam H.Y."/>
            <person name="Kwon M."/>
            <person name="Choi J.H."/>
            <person name="Cho S.R."/>
            <person name="Kim G.-H."/>
        </authorList>
    </citation>
    <scope>NUCLEOTIDE SEQUENCE</scope>
    <source>
        <strain evidence="2">BAW_Kor-Di-RS1</strain>
        <tissue evidence="2">Whole-body</tissue>
    </source>
</reference>
<dbReference type="SUPFAM" id="SSF51069">
    <property type="entry name" value="Carbonic anhydrase"/>
    <property type="match status" value="1"/>
</dbReference>
<evidence type="ECO:0000313" key="2">
    <source>
        <dbReference type="EMBL" id="KAF9424387.1"/>
    </source>
</evidence>
<keyword evidence="3" id="KW-1185">Reference proteome</keyword>
<feature type="non-terminal residue" evidence="2">
    <location>
        <position position="1"/>
    </location>
</feature>
<dbReference type="SMART" id="SM01057">
    <property type="entry name" value="Carb_anhydrase"/>
    <property type="match status" value="1"/>
</dbReference>
<sequence>EGVTRLAVVDNVYVSGVLQNTGQSLVFRVEKDSKHQVNISGGPLSYRYQFEEIYFHYGMEDNRGSEHQIDHHTFPGEIQQNVERKRDFMPPSTSVARLSAEVDVSCVLGYLPSSRPSSSRDITLWRLPSGALMKMTPSRVQQERMPKC</sequence>
<gene>
    <name evidence="2" type="ORF">HW555_000526</name>
</gene>
<accession>A0A835LBD0</accession>
<dbReference type="AlphaFoldDB" id="A0A835LBD0"/>
<dbReference type="Gene3D" id="3.10.200.10">
    <property type="entry name" value="Alpha carbonic anhydrase"/>
    <property type="match status" value="1"/>
</dbReference>
<organism evidence="2 3">
    <name type="scientific">Spodoptera exigua</name>
    <name type="common">Beet armyworm</name>
    <name type="synonym">Noctua fulgens</name>
    <dbReference type="NCBI Taxonomy" id="7107"/>
    <lineage>
        <taxon>Eukaryota</taxon>
        <taxon>Metazoa</taxon>
        <taxon>Ecdysozoa</taxon>
        <taxon>Arthropoda</taxon>
        <taxon>Hexapoda</taxon>
        <taxon>Insecta</taxon>
        <taxon>Pterygota</taxon>
        <taxon>Neoptera</taxon>
        <taxon>Endopterygota</taxon>
        <taxon>Lepidoptera</taxon>
        <taxon>Glossata</taxon>
        <taxon>Ditrysia</taxon>
        <taxon>Noctuoidea</taxon>
        <taxon>Noctuidae</taxon>
        <taxon>Amphipyrinae</taxon>
        <taxon>Spodoptera</taxon>
    </lineage>
</organism>
<protein>
    <recommendedName>
        <fullName evidence="1">Alpha-carbonic anhydrase domain-containing protein</fullName>
    </recommendedName>
</protein>
<comment type="caution">
    <text evidence="2">The sequence shown here is derived from an EMBL/GenBank/DDBJ whole genome shotgun (WGS) entry which is preliminary data.</text>
</comment>
<dbReference type="Proteomes" id="UP000648187">
    <property type="component" value="Unassembled WGS sequence"/>
</dbReference>